<protein>
    <submittedName>
        <fullName evidence="1">Uncharacterized protein</fullName>
    </submittedName>
</protein>
<evidence type="ECO:0000313" key="1">
    <source>
        <dbReference type="EMBL" id="GKY89837.1"/>
    </source>
</evidence>
<gene>
    <name evidence="1" type="ORF">STA1M1_37060</name>
</gene>
<dbReference type="EMBL" id="BROH01000015">
    <property type="protein sequence ID" value="GKY89837.1"/>
    <property type="molecule type" value="Genomic_DNA"/>
</dbReference>
<evidence type="ECO:0000313" key="2">
    <source>
        <dbReference type="Proteomes" id="UP001144205"/>
    </source>
</evidence>
<proteinExistence type="predicted"/>
<accession>A0ABQ5LXY5</accession>
<organism evidence="1 2">
    <name type="scientific">Sinisalibacter aestuarii</name>
    <dbReference type="NCBI Taxonomy" id="2949426"/>
    <lineage>
        <taxon>Bacteria</taxon>
        <taxon>Pseudomonadati</taxon>
        <taxon>Pseudomonadota</taxon>
        <taxon>Alphaproteobacteria</taxon>
        <taxon>Rhodobacterales</taxon>
        <taxon>Roseobacteraceae</taxon>
        <taxon>Sinisalibacter</taxon>
    </lineage>
</organism>
<comment type="caution">
    <text evidence="1">The sequence shown here is derived from an EMBL/GenBank/DDBJ whole genome shotgun (WGS) entry which is preliminary data.</text>
</comment>
<name>A0ABQ5LXY5_9RHOB</name>
<keyword evidence="2" id="KW-1185">Reference proteome</keyword>
<dbReference type="Proteomes" id="UP001144205">
    <property type="component" value="Unassembled WGS sequence"/>
</dbReference>
<sequence length="106" mass="11485">MDARQAEIIRAVPHREPCLSGQDDLIGIGRVVGQPPADDLLGEALTVDIRGINEIAARRDVVAHELSRRRFVGLVPEGHGAKGKMRYDGAAVAEFAILHGVFLPIR</sequence>
<reference evidence="1" key="1">
    <citation type="journal article" date="2023" name="Int. J. Syst. Evol. Microbiol.">
        <title>Sinisalibacter aestuarii sp. nov., isolated from estuarine sediment of the Arakawa River.</title>
        <authorList>
            <person name="Arafat S.T."/>
            <person name="Hirano S."/>
            <person name="Sato A."/>
            <person name="Takeuchi K."/>
            <person name="Yasuda T."/>
            <person name="Terahara T."/>
            <person name="Hamada M."/>
            <person name="Kobayashi T."/>
        </authorList>
    </citation>
    <scope>NUCLEOTIDE SEQUENCE</scope>
    <source>
        <strain evidence="1">B-399</strain>
    </source>
</reference>